<name>A0ACC0JLG8_CHOFU</name>
<dbReference type="EMBL" id="CM046111">
    <property type="protein sequence ID" value="KAI8424918.1"/>
    <property type="molecule type" value="Genomic_DNA"/>
</dbReference>
<comment type="caution">
    <text evidence="1">The sequence shown here is derived from an EMBL/GenBank/DDBJ whole genome shotgun (WGS) entry which is preliminary data.</text>
</comment>
<accession>A0ACC0JLG8</accession>
<organism evidence="1 2">
    <name type="scientific">Choristoneura fumiferana</name>
    <name type="common">Spruce budworm moth</name>
    <name type="synonym">Archips fumiferana</name>
    <dbReference type="NCBI Taxonomy" id="7141"/>
    <lineage>
        <taxon>Eukaryota</taxon>
        <taxon>Metazoa</taxon>
        <taxon>Ecdysozoa</taxon>
        <taxon>Arthropoda</taxon>
        <taxon>Hexapoda</taxon>
        <taxon>Insecta</taxon>
        <taxon>Pterygota</taxon>
        <taxon>Neoptera</taxon>
        <taxon>Endopterygota</taxon>
        <taxon>Lepidoptera</taxon>
        <taxon>Glossata</taxon>
        <taxon>Ditrysia</taxon>
        <taxon>Tortricoidea</taxon>
        <taxon>Tortricidae</taxon>
        <taxon>Tortricinae</taxon>
        <taxon>Choristoneura</taxon>
    </lineage>
</organism>
<dbReference type="Proteomes" id="UP001064048">
    <property type="component" value="Chromosome 11"/>
</dbReference>
<reference evidence="1 2" key="1">
    <citation type="journal article" date="2022" name="Genome Biol. Evol.">
        <title>The Spruce Budworm Genome: Reconstructing the Evolutionary History of Antifreeze Proteins.</title>
        <authorList>
            <person name="Beliveau C."/>
            <person name="Gagne P."/>
            <person name="Picq S."/>
            <person name="Vernygora O."/>
            <person name="Keeling C.I."/>
            <person name="Pinkney K."/>
            <person name="Doucet D."/>
            <person name="Wen F."/>
            <person name="Johnston J.S."/>
            <person name="Maaroufi H."/>
            <person name="Boyle B."/>
            <person name="Laroche J."/>
            <person name="Dewar K."/>
            <person name="Juretic N."/>
            <person name="Blackburn G."/>
            <person name="Nisole A."/>
            <person name="Brunet B."/>
            <person name="Brandao M."/>
            <person name="Lumley L."/>
            <person name="Duan J."/>
            <person name="Quan G."/>
            <person name="Lucarotti C.J."/>
            <person name="Roe A.D."/>
            <person name="Sperling F.A.H."/>
            <person name="Levesque R.C."/>
            <person name="Cusson M."/>
        </authorList>
    </citation>
    <scope>NUCLEOTIDE SEQUENCE [LARGE SCALE GENOMIC DNA]</scope>
    <source>
        <strain evidence="1">Glfc:IPQL:Cfum</strain>
    </source>
</reference>
<evidence type="ECO:0000313" key="1">
    <source>
        <dbReference type="EMBL" id="KAI8424918.1"/>
    </source>
</evidence>
<evidence type="ECO:0000313" key="2">
    <source>
        <dbReference type="Proteomes" id="UP001064048"/>
    </source>
</evidence>
<gene>
    <name evidence="1" type="ORF">MSG28_006834</name>
</gene>
<protein>
    <submittedName>
        <fullName evidence="1">Uncharacterized protein</fullName>
    </submittedName>
</protein>
<proteinExistence type="predicted"/>
<keyword evidence="2" id="KW-1185">Reference proteome</keyword>
<sequence>MDNNTLPAVIKFATNETLVKQVANFFNVSVANVTNQSEVAQENLFDLYEAYRTREKEQLVMYKTVAYVVGTLIILSNLTVVISSGLILRRGQQPKSTYLLLGNVSLADTIIGFSIIFGALIDNSMNSNPLCIFQIGMIVCPAMVSIFSVGLIAVDRYFYILHGLYYQRYFNTTRVRIGILIIWMIGLTLGFMPVTGWVNTELIFSRCYYTALFPASLIFFNTCLSIIPIILVTVLYSIVLVRALRNVRDIKTAQKSVHVNSNSDETPKLRMYRGNTNMSRNSGAVLTKVDKTKIRRCASFHALGNNFDKGNFTNKSEKSKSINDLCKDKAKSTDDVNDSTNGKEVYTNLHDESKFSVYTIESSYSGSKKETPNKFIMNIFHKTKVPAKPKEPNKWRAITVLYQISGPAQEIAALEAHIDIISAKPTRSEIAQLQALVRLSPEEKLQWLQYFDEKQMSYTKVADNLAELLRKEDVQIQATRASASAKRSGRTIGWETYYRHQEINDHLDELAAQYPNLVTVINAALSYEGRQIKYVRISTTRFEDMRKPVIVIDAAIHAREWVTPPVALYIIHQLVVKIVDEALTDSLDWVIIPVANPDGYEYSFDEDRLWRKTRSKSHEGADECPGVDGNRNFDHYWGTVANSANPCTIVYEGPTPFSEPETRVIRDVVNQNLNRAAMYISLHSYGNMFLYAWGNNATLPSNGLALHLAGVTMATAIDALALDKANRYIVGNAAQVLYFTTGTSRDWTRAVGVPLTYTMELPGYEYMFEVPPEYIEQIVTETWAGVAAGAHYVRSVYG</sequence>